<dbReference type="Proteomes" id="UP001418222">
    <property type="component" value="Unassembled WGS sequence"/>
</dbReference>
<accession>A0AAP0FV65</accession>
<comment type="caution">
    <text evidence="1">The sequence shown here is derived from an EMBL/GenBank/DDBJ whole genome shotgun (WGS) entry which is preliminary data.</text>
</comment>
<proteinExistence type="predicted"/>
<sequence>MGKSRGERRVIFSSSGAMRTTDPRLRLPRDSEGKFMRARKKLFRPPALWSVAVRPEWAAKAADTHFGDVFKVFISAKGFV</sequence>
<evidence type="ECO:0000313" key="1">
    <source>
        <dbReference type="EMBL" id="KAK8916742.1"/>
    </source>
</evidence>
<gene>
    <name evidence="1" type="ORF">KSP39_PZI023315</name>
</gene>
<name>A0AAP0FV65_9ASPA</name>
<dbReference type="AlphaFoldDB" id="A0AAP0FV65"/>
<dbReference type="EMBL" id="JBBWWQ010000020">
    <property type="protein sequence ID" value="KAK8916742.1"/>
    <property type="molecule type" value="Genomic_DNA"/>
</dbReference>
<keyword evidence="2" id="KW-1185">Reference proteome</keyword>
<protein>
    <submittedName>
        <fullName evidence="1">Uncharacterized protein</fullName>
    </submittedName>
</protein>
<evidence type="ECO:0000313" key="2">
    <source>
        <dbReference type="Proteomes" id="UP001418222"/>
    </source>
</evidence>
<organism evidence="1 2">
    <name type="scientific">Platanthera zijinensis</name>
    <dbReference type="NCBI Taxonomy" id="2320716"/>
    <lineage>
        <taxon>Eukaryota</taxon>
        <taxon>Viridiplantae</taxon>
        <taxon>Streptophyta</taxon>
        <taxon>Embryophyta</taxon>
        <taxon>Tracheophyta</taxon>
        <taxon>Spermatophyta</taxon>
        <taxon>Magnoliopsida</taxon>
        <taxon>Liliopsida</taxon>
        <taxon>Asparagales</taxon>
        <taxon>Orchidaceae</taxon>
        <taxon>Orchidoideae</taxon>
        <taxon>Orchideae</taxon>
        <taxon>Orchidinae</taxon>
        <taxon>Platanthera</taxon>
    </lineage>
</organism>
<reference evidence="1 2" key="1">
    <citation type="journal article" date="2022" name="Nat. Plants">
        <title>Genomes of leafy and leafless Platanthera orchids illuminate the evolution of mycoheterotrophy.</title>
        <authorList>
            <person name="Li M.H."/>
            <person name="Liu K.W."/>
            <person name="Li Z."/>
            <person name="Lu H.C."/>
            <person name="Ye Q.L."/>
            <person name="Zhang D."/>
            <person name="Wang J.Y."/>
            <person name="Li Y.F."/>
            <person name="Zhong Z.M."/>
            <person name="Liu X."/>
            <person name="Yu X."/>
            <person name="Liu D.K."/>
            <person name="Tu X.D."/>
            <person name="Liu B."/>
            <person name="Hao Y."/>
            <person name="Liao X.Y."/>
            <person name="Jiang Y.T."/>
            <person name="Sun W.H."/>
            <person name="Chen J."/>
            <person name="Chen Y.Q."/>
            <person name="Ai Y."/>
            <person name="Zhai J.W."/>
            <person name="Wu S.S."/>
            <person name="Zhou Z."/>
            <person name="Hsiao Y.Y."/>
            <person name="Wu W.L."/>
            <person name="Chen Y.Y."/>
            <person name="Lin Y.F."/>
            <person name="Hsu J.L."/>
            <person name="Li C.Y."/>
            <person name="Wang Z.W."/>
            <person name="Zhao X."/>
            <person name="Zhong W.Y."/>
            <person name="Ma X.K."/>
            <person name="Ma L."/>
            <person name="Huang J."/>
            <person name="Chen G.Z."/>
            <person name="Huang M.Z."/>
            <person name="Huang L."/>
            <person name="Peng D.H."/>
            <person name="Luo Y.B."/>
            <person name="Zou S.Q."/>
            <person name="Chen S.P."/>
            <person name="Lan S."/>
            <person name="Tsai W.C."/>
            <person name="Van de Peer Y."/>
            <person name="Liu Z.J."/>
        </authorList>
    </citation>
    <scope>NUCLEOTIDE SEQUENCE [LARGE SCALE GENOMIC DNA]</scope>
    <source>
        <strain evidence="1">Lor287</strain>
    </source>
</reference>